<dbReference type="EMBL" id="JALLKP010000002">
    <property type="protein sequence ID" value="KAK2196303.1"/>
    <property type="molecule type" value="Genomic_DNA"/>
</dbReference>
<feature type="compositionally biased region" description="Basic and acidic residues" evidence="1">
    <location>
        <begin position="92"/>
        <end position="103"/>
    </location>
</feature>
<reference evidence="2" key="1">
    <citation type="journal article" date="2023" name="Nat. Microbiol.">
        <title>Babesia duncani multi-omics identifies virulence factors and drug targets.</title>
        <authorList>
            <person name="Singh P."/>
            <person name="Lonardi S."/>
            <person name="Liang Q."/>
            <person name="Vydyam P."/>
            <person name="Khabirova E."/>
            <person name="Fang T."/>
            <person name="Gihaz S."/>
            <person name="Thekkiniath J."/>
            <person name="Munshi M."/>
            <person name="Abel S."/>
            <person name="Ciampossin L."/>
            <person name="Batugedara G."/>
            <person name="Gupta M."/>
            <person name="Lu X.M."/>
            <person name="Lenz T."/>
            <person name="Chakravarty S."/>
            <person name="Cornillot E."/>
            <person name="Hu Y."/>
            <person name="Ma W."/>
            <person name="Gonzalez L.M."/>
            <person name="Sanchez S."/>
            <person name="Estrada K."/>
            <person name="Sanchez-Flores A."/>
            <person name="Montero E."/>
            <person name="Harb O.S."/>
            <person name="Le Roch K.G."/>
            <person name="Mamoun C.B."/>
        </authorList>
    </citation>
    <scope>NUCLEOTIDE SEQUENCE</scope>
    <source>
        <strain evidence="2">WA1</strain>
    </source>
</reference>
<dbReference type="KEGG" id="bdw:94335843"/>
<accession>A0AAD9PKZ7</accession>
<name>A0AAD9PKZ7_9APIC</name>
<dbReference type="Proteomes" id="UP001214638">
    <property type="component" value="Unassembled WGS sequence"/>
</dbReference>
<proteinExistence type="predicted"/>
<evidence type="ECO:0000256" key="1">
    <source>
        <dbReference type="SAM" id="MobiDB-lite"/>
    </source>
</evidence>
<keyword evidence="3" id="KW-1185">Reference proteome</keyword>
<sequence>MQETIDIHRILVEHWRSLGPINTHGHDAGNNGELDYNEKLEVYLQATGTGAIPDELLRSAPNGLDFNPSPEIRPIPYADKLRHMELEEERDAESNKHDQETRVTLHQMPEVHEDDYDLEDLVNDDFDYDDDDDLEINHD</sequence>
<dbReference type="AlphaFoldDB" id="A0AAD9PKZ7"/>
<comment type="caution">
    <text evidence="2">The sequence shown here is derived from an EMBL/GenBank/DDBJ whole genome shotgun (WGS) entry which is preliminary data.</text>
</comment>
<protein>
    <submittedName>
        <fullName evidence="2">Uncharacterized protein</fullName>
    </submittedName>
</protein>
<evidence type="ECO:0000313" key="2">
    <source>
        <dbReference type="EMBL" id="KAK2196303.1"/>
    </source>
</evidence>
<evidence type="ECO:0000313" key="3">
    <source>
        <dbReference type="Proteomes" id="UP001214638"/>
    </source>
</evidence>
<organism evidence="2 3">
    <name type="scientific">Babesia duncani</name>
    <dbReference type="NCBI Taxonomy" id="323732"/>
    <lineage>
        <taxon>Eukaryota</taxon>
        <taxon>Sar</taxon>
        <taxon>Alveolata</taxon>
        <taxon>Apicomplexa</taxon>
        <taxon>Aconoidasida</taxon>
        <taxon>Piroplasmida</taxon>
        <taxon>Babesiidae</taxon>
        <taxon>Babesia</taxon>
    </lineage>
</organism>
<feature type="region of interest" description="Disordered" evidence="1">
    <location>
        <begin position="86"/>
        <end position="139"/>
    </location>
</feature>
<feature type="compositionally biased region" description="Acidic residues" evidence="1">
    <location>
        <begin position="112"/>
        <end position="139"/>
    </location>
</feature>
<dbReference type="RefSeq" id="XP_067803145.1">
    <property type="nucleotide sequence ID" value="XM_067946581.1"/>
</dbReference>
<gene>
    <name evidence="2" type="ORF">BdWA1_001545</name>
</gene>
<dbReference type="GeneID" id="94335843"/>